<dbReference type="AlphaFoldDB" id="A0A1H5UXD3"/>
<feature type="transmembrane region" description="Helical" evidence="7">
    <location>
        <begin position="12"/>
        <end position="29"/>
    </location>
</feature>
<keyword evidence="3" id="KW-1003">Cell membrane</keyword>
<keyword evidence="5 7" id="KW-1133">Transmembrane helix</keyword>
<dbReference type="InterPro" id="IPR051907">
    <property type="entry name" value="DoxX-like_oxidoreductase"/>
</dbReference>
<dbReference type="GO" id="GO:0005886">
    <property type="term" value="C:plasma membrane"/>
    <property type="evidence" value="ECO:0007669"/>
    <property type="project" value="UniProtKB-SubCell"/>
</dbReference>
<evidence type="ECO:0000256" key="7">
    <source>
        <dbReference type="SAM" id="Phobius"/>
    </source>
</evidence>
<dbReference type="PANTHER" id="PTHR33452:SF1">
    <property type="entry name" value="INNER MEMBRANE PROTEIN YPHA-RELATED"/>
    <property type="match status" value="1"/>
</dbReference>
<dbReference type="InterPro" id="IPR032808">
    <property type="entry name" value="DoxX"/>
</dbReference>
<accession>A0A1H5UXD3</accession>
<evidence type="ECO:0000313" key="9">
    <source>
        <dbReference type="Proteomes" id="UP000236728"/>
    </source>
</evidence>
<organism evidence="8 9">
    <name type="scientific">Bryocella elongata</name>
    <dbReference type="NCBI Taxonomy" id="863522"/>
    <lineage>
        <taxon>Bacteria</taxon>
        <taxon>Pseudomonadati</taxon>
        <taxon>Acidobacteriota</taxon>
        <taxon>Terriglobia</taxon>
        <taxon>Terriglobales</taxon>
        <taxon>Acidobacteriaceae</taxon>
        <taxon>Bryocella</taxon>
    </lineage>
</organism>
<evidence type="ECO:0000256" key="3">
    <source>
        <dbReference type="ARBA" id="ARBA00022475"/>
    </source>
</evidence>
<feature type="transmembrane region" description="Helical" evidence="7">
    <location>
        <begin position="103"/>
        <end position="126"/>
    </location>
</feature>
<evidence type="ECO:0000256" key="6">
    <source>
        <dbReference type="ARBA" id="ARBA00023136"/>
    </source>
</evidence>
<dbReference type="Proteomes" id="UP000236728">
    <property type="component" value="Unassembled WGS sequence"/>
</dbReference>
<evidence type="ECO:0000256" key="2">
    <source>
        <dbReference type="ARBA" id="ARBA00006679"/>
    </source>
</evidence>
<gene>
    <name evidence="8" type="ORF">SAMN05421819_1225</name>
</gene>
<evidence type="ECO:0000256" key="5">
    <source>
        <dbReference type="ARBA" id="ARBA00022989"/>
    </source>
</evidence>
<dbReference type="OrthoDB" id="119522at2"/>
<evidence type="ECO:0000256" key="4">
    <source>
        <dbReference type="ARBA" id="ARBA00022692"/>
    </source>
</evidence>
<proteinExistence type="inferred from homology"/>
<dbReference type="EMBL" id="FNVA01000001">
    <property type="protein sequence ID" value="SEF79101.1"/>
    <property type="molecule type" value="Genomic_DNA"/>
</dbReference>
<protein>
    <submittedName>
        <fullName evidence="8">Putative oxidoreductase</fullName>
    </submittedName>
</protein>
<evidence type="ECO:0000256" key="1">
    <source>
        <dbReference type="ARBA" id="ARBA00004651"/>
    </source>
</evidence>
<keyword evidence="6 7" id="KW-0472">Membrane</keyword>
<dbReference type="Pfam" id="PF07681">
    <property type="entry name" value="DoxX"/>
    <property type="match status" value="1"/>
</dbReference>
<keyword evidence="9" id="KW-1185">Reference proteome</keyword>
<name>A0A1H5UXD3_9BACT</name>
<dbReference type="PANTHER" id="PTHR33452">
    <property type="entry name" value="OXIDOREDUCTASE CATD-RELATED"/>
    <property type="match status" value="1"/>
</dbReference>
<comment type="subcellular location">
    <subcellularLocation>
        <location evidence="1">Cell membrane</location>
        <topology evidence="1">Multi-pass membrane protein</topology>
    </subcellularLocation>
</comment>
<feature type="transmembrane region" description="Helical" evidence="7">
    <location>
        <begin position="50"/>
        <end position="83"/>
    </location>
</feature>
<evidence type="ECO:0000313" key="8">
    <source>
        <dbReference type="EMBL" id="SEF79101.1"/>
    </source>
</evidence>
<keyword evidence="4 7" id="KW-0812">Transmembrane</keyword>
<comment type="similarity">
    <text evidence="2">Belongs to the DoxX family.</text>
</comment>
<reference evidence="8 9" key="1">
    <citation type="submission" date="2016-10" db="EMBL/GenBank/DDBJ databases">
        <authorList>
            <person name="de Groot N.N."/>
        </authorList>
    </citation>
    <scope>NUCLEOTIDE SEQUENCE [LARGE SCALE GENOMIC DNA]</scope>
    <source>
        <strain evidence="8 9">DSM 22489</strain>
    </source>
</reference>
<sequence>MFPQLAHFTDLSILLLRLMVGLVFITSGYSHLKDPEARSKSIEMSKGFTIFLGIAEVAGSLGITFGVLTQLAAFGLILLMLGAMQKKIFSWHIGFWGDKTYGWHYELIFILMNLLIAATDGGKYVLLK</sequence>
<dbReference type="RefSeq" id="WP_103932023.1">
    <property type="nucleotide sequence ID" value="NZ_FNVA01000001.1"/>
</dbReference>